<keyword evidence="4" id="KW-1003">Cell membrane</keyword>
<dbReference type="InterPro" id="IPR003660">
    <property type="entry name" value="HAMP_dom"/>
</dbReference>
<evidence type="ECO:0000256" key="8">
    <source>
        <dbReference type="ARBA" id="ARBA00022741"/>
    </source>
</evidence>
<keyword evidence="8" id="KW-0547">Nucleotide-binding</keyword>
<dbReference type="InterPro" id="IPR003661">
    <property type="entry name" value="HisK_dim/P_dom"/>
</dbReference>
<protein>
    <recommendedName>
        <fullName evidence="3">histidine kinase</fullName>
        <ecNumber evidence="3">2.7.13.3</ecNumber>
    </recommendedName>
</protein>
<dbReference type="Proteomes" id="UP001060012">
    <property type="component" value="Chromosome"/>
</dbReference>
<dbReference type="PANTHER" id="PTHR45528">
    <property type="entry name" value="SENSOR HISTIDINE KINASE CPXA"/>
    <property type="match status" value="1"/>
</dbReference>
<evidence type="ECO:0000313" key="17">
    <source>
        <dbReference type="EMBL" id="UTJ07861.1"/>
    </source>
</evidence>
<keyword evidence="18" id="KW-1185">Reference proteome</keyword>
<dbReference type="SUPFAM" id="SSF158472">
    <property type="entry name" value="HAMP domain-like"/>
    <property type="match status" value="1"/>
</dbReference>
<evidence type="ECO:0000256" key="7">
    <source>
        <dbReference type="ARBA" id="ARBA00022692"/>
    </source>
</evidence>
<dbReference type="PANTHER" id="PTHR45528:SF1">
    <property type="entry name" value="SENSOR HISTIDINE KINASE CPXA"/>
    <property type="match status" value="1"/>
</dbReference>
<dbReference type="InterPro" id="IPR050398">
    <property type="entry name" value="HssS/ArlS-like"/>
</dbReference>
<dbReference type="SUPFAM" id="SSF47384">
    <property type="entry name" value="Homodimeric domain of signal transducing histidine kinase"/>
    <property type="match status" value="1"/>
</dbReference>
<evidence type="ECO:0000256" key="5">
    <source>
        <dbReference type="ARBA" id="ARBA00022553"/>
    </source>
</evidence>
<dbReference type="PRINTS" id="PR00344">
    <property type="entry name" value="BCTRLSENSOR"/>
</dbReference>
<dbReference type="SUPFAM" id="SSF55874">
    <property type="entry name" value="ATPase domain of HSP90 chaperone/DNA topoisomerase II/histidine kinase"/>
    <property type="match status" value="1"/>
</dbReference>
<dbReference type="InterPro" id="IPR005467">
    <property type="entry name" value="His_kinase_dom"/>
</dbReference>
<evidence type="ECO:0000259" key="15">
    <source>
        <dbReference type="PROSITE" id="PS50109"/>
    </source>
</evidence>
<dbReference type="Gene3D" id="1.10.287.130">
    <property type="match status" value="1"/>
</dbReference>
<dbReference type="CDD" id="cd00082">
    <property type="entry name" value="HisKA"/>
    <property type="match status" value="1"/>
</dbReference>
<proteinExistence type="predicted"/>
<comment type="subcellular location">
    <subcellularLocation>
        <location evidence="2">Cell membrane</location>
        <topology evidence="2">Multi-pass membrane protein</topology>
    </subcellularLocation>
</comment>
<evidence type="ECO:0000256" key="10">
    <source>
        <dbReference type="ARBA" id="ARBA00022840"/>
    </source>
</evidence>
<evidence type="ECO:0000256" key="1">
    <source>
        <dbReference type="ARBA" id="ARBA00000085"/>
    </source>
</evidence>
<dbReference type="GO" id="GO:0016301">
    <property type="term" value="F:kinase activity"/>
    <property type="evidence" value="ECO:0007669"/>
    <property type="project" value="UniProtKB-KW"/>
</dbReference>
<keyword evidence="7 14" id="KW-0812">Transmembrane</keyword>
<sequence>MKSIKFKLFTAFSLALFLILFFLSIFSIHFFTQNQENEAISKVEKNLIIVNQTLASNKRLDLLYSQLDLKEQFLFIFKDNKLVFTNESEHETKEILEELRQINFSSSNFIKVDDFVVSKNKYNEFSVYMGIEDDYIEERNEAIISSIITMNSIIFVVFIAFIYFIINKTIRPLKDILNDVKNLQKGNDLSKRLKSNNTKDEFEQLTNSFNEMLENIEKSVENIKQFSSDASHELKTPLTIIQGEIELAKSKDLKQDEFYEVLNKLDIEQKKLQDIIRNFLLLARLDKEAIKKEKCFLDTLVFECIETNLDILEKKGLELKLDIQEALEVNSSKKYLSIVINNLLSNAIKYTNEGSISIKANKNEHFTFFEISDTGIGMDKKDTSMIFERFYRVDKARSDFKDGIGIGLSIVKRVCERFNISIKVESKLEKGSKFSLRFTNFH</sequence>
<evidence type="ECO:0000256" key="4">
    <source>
        <dbReference type="ARBA" id="ARBA00022475"/>
    </source>
</evidence>
<evidence type="ECO:0000256" key="6">
    <source>
        <dbReference type="ARBA" id="ARBA00022679"/>
    </source>
</evidence>
<dbReference type="PROSITE" id="PS50109">
    <property type="entry name" value="HIS_KIN"/>
    <property type="match status" value="1"/>
</dbReference>
<evidence type="ECO:0000256" key="14">
    <source>
        <dbReference type="SAM" id="Phobius"/>
    </source>
</evidence>
<dbReference type="EMBL" id="CP100595">
    <property type="protein sequence ID" value="UTJ07861.1"/>
    <property type="molecule type" value="Genomic_DNA"/>
</dbReference>
<dbReference type="SMART" id="SM00387">
    <property type="entry name" value="HATPase_c"/>
    <property type="match status" value="1"/>
</dbReference>
<gene>
    <name evidence="17" type="ORF">NJU99_07125</name>
</gene>
<reference evidence="17" key="1">
    <citation type="submission" date="2022-07" db="EMBL/GenBank/DDBJ databases">
        <title>Arcobacter roscoffensis sp. nov., a marine bacterium isolated from coastal seawater collected from Roscoff, France.</title>
        <authorList>
            <person name="Pascual J."/>
            <person name="Lepeaux C."/>
            <person name="Methner A."/>
            <person name="Overmann J."/>
        </authorList>
    </citation>
    <scope>NUCLEOTIDE SEQUENCE</scope>
    <source>
        <strain evidence="17">ARW1-2F2</strain>
    </source>
</reference>
<dbReference type="InterPro" id="IPR003594">
    <property type="entry name" value="HATPase_dom"/>
</dbReference>
<keyword evidence="10" id="KW-0067">ATP-binding</keyword>
<accession>A0ABY5E6R5</accession>
<dbReference type="InterPro" id="IPR036097">
    <property type="entry name" value="HisK_dim/P_sf"/>
</dbReference>
<dbReference type="InterPro" id="IPR004358">
    <property type="entry name" value="Sig_transdc_His_kin-like_C"/>
</dbReference>
<evidence type="ECO:0000256" key="12">
    <source>
        <dbReference type="ARBA" id="ARBA00023012"/>
    </source>
</evidence>
<keyword evidence="12" id="KW-0902">Two-component regulatory system</keyword>
<evidence type="ECO:0000256" key="9">
    <source>
        <dbReference type="ARBA" id="ARBA00022777"/>
    </source>
</evidence>
<dbReference type="SMART" id="SM00304">
    <property type="entry name" value="HAMP"/>
    <property type="match status" value="1"/>
</dbReference>
<dbReference type="PROSITE" id="PS50885">
    <property type="entry name" value="HAMP"/>
    <property type="match status" value="1"/>
</dbReference>
<organism evidence="17 18">
    <name type="scientific">Arcobacter roscoffensis</name>
    <dbReference type="NCBI Taxonomy" id="2961520"/>
    <lineage>
        <taxon>Bacteria</taxon>
        <taxon>Pseudomonadati</taxon>
        <taxon>Campylobacterota</taxon>
        <taxon>Epsilonproteobacteria</taxon>
        <taxon>Campylobacterales</taxon>
        <taxon>Arcobacteraceae</taxon>
        <taxon>Arcobacter</taxon>
    </lineage>
</organism>
<comment type="catalytic activity">
    <reaction evidence="1">
        <text>ATP + protein L-histidine = ADP + protein N-phospho-L-histidine.</text>
        <dbReference type="EC" id="2.7.13.3"/>
    </reaction>
</comment>
<feature type="domain" description="Histidine kinase" evidence="15">
    <location>
        <begin position="229"/>
        <end position="442"/>
    </location>
</feature>
<evidence type="ECO:0000259" key="16">
    <source>
        <dbReference type="PROSITE" id="PS50885"/>
    </source>
</evidence>
<keyword evidence="13 14" id="KW-0472">Membrane</keyword>
<keyword evidence="5" id="KW-0597">Phosphoprotein</keyword>
<dbReference type="Gene3D" id="3.30.565.10">
    <property type="entry name" value="Histidine kinase-like ATPase, C-terminal domain"/>
    <property type="match status" value="1"/>
</dbReference>
<feature type="domain" description="HAMP" evidence="16">
    <location>
        <begin position="167"/>
        <end position="221"/>
    </location>
</feature>
<dbReference type="RefSeq" id="WP_254578035.1">
    <property type="nucleotide sequence ID" value="NZ_CP100595.1"/>
</dbReference>
<keyword evidence="6" id="KW-0808">Transferase</keyword>
<name>A0ABY5E6R5_9BACT</name>
<dbReference type="CDD" id="cd00075">
    <property type="entry name" value="HATPase"/>
    <property type="match status" value="1"/>
</dbReference>
<dbReference type="Pfam" id="PF02518">
    <property type="entry name" value="HATPase_c"/>
    <property type="match status" value="1"/>
</dbReference>
<dbReference type="EC" id="2.7.13.3" evidence="3"/>
<dbReference type="Pfam" id="PF00512">
    <property type="entry name" value="HisKA"/>
    <property type="match status" value="1"/>
</dbReference>
<evidence type="ECO:0000256" key="2">
    <source>
        <dbReference type="ARBA" id="ARBA00004651"/>
    </source>
</evidence>
<feature type="transmembrane region" description="Helical" evidence="14">
    <location>
        <begin position="143"/>
        <end position="166"/>
    </location>
</feature>
<evidence type="ECO:0000313" key="18">
    <source>
        <dbReference type="Proteomes" id="UP001060012"/>
    </source>
</evidence>
<dbReference type="Gene3D" id="6.10.340.10">
    <property type="match status" value="1"/>
</dbReference>
<keyword evidence="11 14" id="KW-1133">Transmembrane helix</keyword>
<evidence type="ECO:0000256" key="11">
    <source>
        <dbReference type="ARBA" id="ARBA00022989"/>
    </source>
</evidence>
<dbReference type="InterPro" id="IPR036890">
    <property type="entry name" value="HATPase_C_sf"/>
</dbReference>
<evidence type="ECO:0000256" key="3">
    <source>
        <dbReference type="ARBA" id="ARBA00012438"/>
    </source>
</evidence>
<dbReference type="Pfam" id="PF00672">
    <property type="entry name" value="HAMP"/>
    <property type="match status" value="1"/>
</dbReference>
<dbReference type="SMART" id="SM00388">
    <property type="entry name" value="HisKA"/>
    <property type="match status" value="1"/>
</dbReference>
<evidence type="ECO:0000256" key="13">
    <source>
        <dbReference type="ARBA" id="ARBA00023136"/>
    </source>
</evidence>
<keyword evidence="9 17" id="KW-0418">Kinase</keyword>
<dbReference type="CDD" id="cd06225">
    <property type="entry name" value="HAMP"/>
    <property type="match status" value="1"/>
</dbReference>